<keyword evidence="6" id="KW-1185">Reference proteome</keyword>
<keyword evidence="1" id="KW-0808">Transferase</keyword>
<evidence type="ECO:0000256" key="1">
    <source>
        <dbReference type="ARBA" id="ARBA00022679"/>
    </source>
</evidence>
<dbReference type="InterPro" id="IPR013747">
    <property type="entry name" value="ACP_syn_III_C"/>
</dbReference>
<dbReference type="InterPro" id="IPR013751">
    <property type="entry name" value="ACP_syn_III_N"/>
</dbReference>
<dbReference type="PANTHER" id="PTHR34069">
    <property type="entry name" value="3-OXOACYL-[ACYL-CARRIER-PROTEIN] SYNTHASE 3"/>
    <property type="match status" value="1"/>
</dbReference>
<dbReference type="Gene3D" id="3.40.47.10">
    <property type="match status" value="1"/>
</dbReference>
<dbReference type="EMBL" id="CP136865">
    <property type="protein sequence ID" value="WOJ96930.1"/>
    <property type="molecule type" value="Genomic_DNA"/>
</dbReference>
<evidence type="ECO:0000313" key="5">
    <source>
        <dbReference type="EMBL" id="WOJ96930.1"/>
    </source>
</evidence>
<dbReference type="CDD" id="cd00830">
    <property type="entry name" value="KAS_III"/>
    <property type="match status" value="1"/>
</dbReference>
<keyword evidence="2" id="KW-0012">Acyltransferase</keyword>
<dbReference type="SUPFAM" id="SSF53901">
    <property type="entry name" value="Thiolase-like"/>
    <property type="match status" value="1"/>
</dbReference>
<dbReference type="Pfam" id="PF08541">
    <property type="entry name" value="ACP_syn_III_C"/>
    <property type="match status" value="1"/>
</dbReference>
<organism evidence="5 6">
    <name type="scientific">Congregibacter brevis</name>
    <dbReference type="NCBI Taxonomy" id="3081201"/>
    <lineage>
        <taxon>Bacteria</taxon>
        <taxon>Pseudomonadati</taxon>
        <taxon>Pseudomonadota</taxon>
        <taxon>Gammaproteobacteria</taxon>
        <taxon>Cellvibrionales</taxon>
        <taxon>Halieaceae</taxon>
        <taxon>Congregibacter</taxon>
    </lineage>
</organism>
<feature type="domain" description="Beta-ketoacyl-[acyl-carrier-protein] synthase III C-terminal" evidence="3">
    <location>
        <begin position="221"/>
        <end position="305"/>
    </location>
</feature>
<dbReference type="Pfam" id="PF08545">
    <property type="entry name" value="ACP_syn_III"/>
    <property type="match status" value="1"/>
</dbReference>
<feature type="domain" description="Beta-ketoacyl-[acyl-carrier-protein] synthase III N-terminal" evidence="4">
    <location>
        <begin position="107"/>
        <end position="173"/>
    </location>
</feature>
<gene>
    <name evidence="5" type="ORF">R0137_17060</name>
</gene>
<name>A0ABZ0IF32_9GAMM</name>
<sequence>MIGIRDIAVHLPDTTVDNLVSGARFGEEPSFVTDKIGARQLRVLSDNEDTSDLVVAAVERLLADSALVRANIDALVVVTQNPDGFGLPHTAALAHERLELSQAVAAFDVSLGCSGYVYGLSIVRGLMEQAGLTNGILVTADPYSKIVDPKDRNTALLFGDAATATWLSKDGLWKYGTPILATDGAGWSNLHVDEGRHLVMNGRQVFNFAATRVPKQINELLQQRGITPDDVDLFCLHQGSAAILDAISRRFGDLNNRFIKDMELTGNTVSSSIPILLRKHVLGSNIERVVVSGFGVGLSWATNLIERHSYD</sequence>
<reference evidence="5 6" key="1">
    <citation type="submission" date="2023-10" db="EMBL/GenBank/DDBJ databases">
        <title>Two novel species belonging to the OM43/NOR5 clade.</title>
        <authorList>
            <person name="Park M."/>
        </authorList>
    </citation>
    <scope>NUCLEOTIDE SEQUENCE [LARGE SCALE GENOMIC DNA]</scope>
    <source>
        <strain evidence="5 6">IMCC45268</strain>
    </source>
</reference>
<evidence type="ECO:0000259" key="3">
    <source>
        <dbReference type="Pfam" id="PF08541"/>
    </source>
</evidence>
<dbReference type="Proteomes" id="UP001626549">
    <property type="component" value="Chromosome"/>
</dbReference>
<dbReference type="InterPro" id="IPR016039">
    <property type="entry name" value="Thiolase-like"/>
</dbReference>
<evidence type="ECO:0000259" key="4">
    <source>
        <dbReference type="Pfam" id="PF08545"/>
    </source>
</evidence>
<evidence type="ECO:0000313" key="6">
    <source>
        <dbReference type="Proteomes" id="UP001626549"/>
    </source>
</evidence>
<proteinExistence type="predicted"/>
<dbReference type="PANTHER" id="PTHR34069:SF2">
    <property type="entry name" value="BETA-KETOACYL-[ACYL-CARRIER-PROTEIN] SYNTHASE III"/>
    <property type="match status" value="1"/>
</dbReference>
<accession>A0ABZ0IF32</accession>
<protein>
    <submittedName>
        <fullName evidence="5">Ketoacyl-ACP synthase III</fullName>
    </submittedName>
</protein>
<evidence type="ECO:0000256" key="2">
    <source>
        <dbReference type="ARBA" id="ARBA00023315"/>
    </source>
</evidence>
<dbReference type="RefSeq" id="WP_407327617.1">
    <property type="nucleotide sequence ID" value="NZ_CP136865.1"/>
</dbReference>